<keyword evidence="4 6" id="KW-0472">Membrane</keyword>
<dbReference type="EMBL" id="JALJOS010000035">
    <property type="protein sequence ID" value="KAK9821879.1"/>
    <property type="molecule type" value="Genomic_DNA"/>
</dbReference>
<dbReference type="InterPro" id="IPR001807">
    <property type="entry name" value="ClC"/>
</dbReference>
<dbReference type="InterPro" id="IPR014743">
    <property type="entry name" value="Cl-channel_core"/>
</dbReference>
<dbReference type="GO" id="GO:0016020">
    <property type="term" value="C:membrane"/>
    <property type="evidence" value="ECO:0007669"/>
    <property type="project" value="UniProtKB-SubCell"/>
</dbReference>
<sequence length="561" mass="60926">MQVRLQKLKERLEKPDHVTMLALALLFGIIAGVVAFVYNSYFEFLLTLTWEWVPERLVEPMLRDAHERLRFPSPDRLGWIYTLSVSTFMGTMAGLTQRWLGSPGDLPDTVRCIHRKGSIPIRQAPSMFICSAFSIAAGGSLGPEAALLALCGAAVSWVARKGLGYTGRNLRCCAIMGMTAGLAAFFGVALGGSLFALEVLHRTGMQFYEVATFAVACGTICLTVFRGLTRAPFGQVWAFPEGLPVVDFRHVLFGIAAGMVAACLAILFMHMYKLVFSFLSFLRLQEHHTPVASGMVGGFLIGLIGIFLPPTMFWGEFEIRTLANPGEVALPHIWPKGGFYGLSPFLQGEYTWWLFMLIGLAKLLTICLTVLSGFRGGFIFPLFFAGVAFGKGFALMPLAAFGSFPPVLFGMTIAAGLNTAITRTPLATTLILSVLSGVPQVTVPCLAAALTSLFITYNMPFIKPQQDRTDIHWKELVMIEEDGELVILGEVPVSDREPLEDSAHGGHALAQAHQIDENGELCRPDADPENPAGEDIMERVGGVHQPSTEPPPLSPLGVAGF</sequence>
<evidence type="ECO:0000256" key="2">
    <source>
        <dbReference type="ARBA" id="ARBA00022692"/>
    </source>
</evidence>
<reference evidence="7 8" key="1">
    <citation type="journal article" date="2024" name="Nat. Commun.">
        <title>Phylogenomics reveals the evolutionary origins of lichenization in chlorophyte algae.</title>
        <authorList>
            <person name="Puginier C."/>
            <person name="Libourel C."/>
            <person name="Otte J."/>
            <person name="Skaloud P."/>
            <person name="Haon M."/>
            <person name="Grisel S."/>
            <person name="Petersen M."/>
            <person name="Berrin J.G."/>
            <person name="Delaux P.M."/>
            <person name="Dal Grande F."/>
            <person name="Keller J."/>
        </authorList>
    </citation>
    <scope>NUCLEOTIDE SEQUENCE [LARGE SCALE GENOMIC DNA]</scope>
    <source>
        <strain evidence="7 8">SAG 2145</strain>
    </source>
</reference>
<dbReference type="SUPFAM" id="SSF81340">
    <property type="entry name" value="Clc chloride channel"/>
    <property type="match status" value="1"/>
</dbReference>
<feature type="transmembrane region" description="Helical" evidence="6">
    <location>
        <begin position="248"/>
        <end position="269"/>
    </location>
</feature>
<evidence type="ECO:0000313" key="7">
    <source>
        <dbReference type="EMBL" id="KAK9821879.1"/>
    </source>
</evidence>
<name>A0AAW1QKE0_9CHLO</name>
<feature type="compositionally biased region" description="Basic and acidic residues" evidence="5">
    <location>
        <begin position="514"/>
        <end position="526"/>
    </location>
</feature>
<evidence type="ECO:0000256" key="5">
    <source>
        <dbReference type="SAM" id="MobiDB-lite"/>
    </source>
</evidence>
<comment type="subcellular location">
    <subcellularLocation>
        <location evidence="1">Membrane</location>
        <topology evidence="1">Multi-pass membrane protein</topology>
    </subcellularLocation>
</comment>
<proteinExistence type="predicted"/>
<dbReference type="CDD" id="cd00400">
    <property type="entry name" value="Voltage_gated_ClC"/>
    <property type="match status" value="1"/>
</dbReference>
<dbReference type="AlphaFoldDB" id="A0AAW1QKE0"/>
<dbReference type="Gene3D" id="1.10.3080.10">
    <property type="entry name" value="Clc chloride channel"/>
    <property type="match status" value="1"/>
</dbReference>
<feature type="region of interest" description="Disordered" evidence="5">
    <location>
        <begin position="513"/>
        <end position="561"/>
    </location>
</feature>
<feature type="transmembrane region" description="Helical" evidence="6">
    <location>
        <begin position="207"/>
        <end position="228"/>
    </location>
</feature>
<feature type="transmembrane region" description="Helical" evidence="6">
    <location>
        <begin position="21"/>
        <end position="41"/>
    </location>
</feature>
<comment type="caution">
    <text evidence="7">The sequence shown here is derived from an EMBL/GenBank/DDBJ whole genome shotgun (WGS) entry which is preliminary data.</text>
</comment>
<feature type="transmembrane region" description="Helical" evidence="6">
    <location>
        <begin position="350"/>
        <end position="371"/>
    </location>
</feature>
<dbReference type="InterPro" id="IPR050368">
    <property type="entry name" value="ClC-type_chloride_channel"/>
</dbReference>
<keyword evidence="3 6" id="KW-1133">Transmembrane helix</keyword>
<dbReference type="Pfam" id="PF00654">
    <property type="entry name" value="Voltage_CLC"/>
    <property type="match status" value="1"/>
</dbReference>
<evidence type="ECO:0000256" key="4">
    <source>
        <dbReference type="ARBA" id="ARBA00023136"/>
    </source>
</evidence>
<evidence type="ECO:0000256" key="6">
    <source>
        <dbReference type="SAM" id="Phobius"/>
    </source>
</evidence>
<feature type="transmembrane region" description="Helical" evidence="6">
    <location>
        <begin position="175"/>
        <end position="200"/>
    </location>
</feature>
<dbReference type="GO" id="GO:0015108">
    <property type="term" value="F:chloride transmembrane transporter activity"/>
    <property type="evidence" value="ECO:0007669"/>
    <property type="project" value="InterPro"/>
</dbReference>
<keyword evidence="8" id="KW-1185">Reference proteome</keyword>
<organism evidence="7 8">
    <name type="scientific">Apatococcus lobatus</name>
    <dbReference type="NCBI Taxonomy" id="904363"/>
    <lineage>
        <taxon>Eukaryota</taxon>
        <taxon>Viridiplantae</taxon>
        <taxon>Chlorophyta</taxon>
        <taxon>core chlorophytes</taxon>
        <taxon>Trebouxiophyceae</taxon>
        <taxon>Chlorellales</taxon>
        <taxon>Chlorellaceae</taxon>
        <taxon>Apatococcus</taxon>
    </lineage>
</organism>
<evidence type="ECO:0000256" key="3">
    <source>
        <dbReference type="ARBA" id="ARBA00022989"/>
    </source>
</evidence>
<feature type="transmembrane region" description="Helical" evidence="6">
    <location>
        <begin position="78"/>
        <end position="96"/>
    </location>
</feature>
<gene>
    <name evidence="7" type="ORF">WJX74_008487</name>
</gene>
<accession>A0AAW1QKE0</accession>
<dbReference type="PANTHER" id="PTHR43427">
    <property type="entry name" value="CHLORIDE CHANNEL PROTEIN CLC-E"/>
    <property type="match status" value="1"/>
</dbReference>
<evidence type="ECO:0000313" key="8">
    <source>
        <dbReference type="Proteomes" id="UP001438707"/>
    </source>
</evidence>
<dbReference type="PRINTS" id="PR00762">
    <property type="entry name" value="CLCHANNEL"/>
</dbReference>
<feature type="transmembrane region" description="Helical" evidence="6">
    <location>
        <begin position="128"/>
        <end position="155"/>
    </location>
</feature>
<evidence type="ECO:0000256" key="1">
    <source>
        <dbReference type="ARBA" id="ARBA00004141"/>
    </source>
</evidence>
<dbReference type="Proteomes" id="UP001438707">
    <property type="component" value="Unassembled WGS sequence"/>
</dbReference>
<keyword evidence="2 6" id="KW-0812">Transmembrane</keyword>
<dbReference type="PANTHER" id="PTHR43427:SF12">
    <property type="entry name" value="CHLORIDE TRANSPORTER"/>
    <property type="match status" value="1"/>
</dbReference>
<feature type="transmembrane region" description="Helical" evidence="6">
    <location>
        <begin position="290"/>
        <end position="308"/>
    </location>
</feature>
<protein>
    <recommendedName>
        <fullName evidence="9">Chloride channel protein</fullName>
    </recommendedName>
</protein>
<evidence type="ECO:0008006" key="9">
    <source>
        <dbReference type="Google" id="ProtNLM"/>
    </source>
</evidence>